<dbReference type="KEGG" id="psw:LK03_20890"/>
<dbReference type="EMBL" id="CP009455">
    <property type="protein sequence ID" value="AIR91564.1"/>
    <property type="molecule type" value="Genomic_DNA"/>
</dbReference>
<evidence type="ECO:0000313" key="1">
    <source>
        <dbReference type="EMBL" id="AIR91564.1"/>
    </source>
</evidence>
<evidence type="ECO:0000313" key="2">
    <source>
        <dbReference type="Proteomes" id="UP000029493"/>
    </source>
</evidence>
<reference evidence="1 2" key="1">
    <citation type="submission" date="2014-09" db="EMBL/GenBank/DDBJ databases">
        <authorList>
            <person name="Chan K.-G."/>
        </authorList>
    </citation>
    <scope>NUCLEOTIDE SEQUENCE [LARGE SCALE GENOMIC DNA]</scope>
    <source>
        <strain evidence="1 2">ND07</strain>
    </source>
</reference>
<dbReference type="eggNOG" id="COG0237">
    <property type="taxonomic scope" value="Bacteria"/>
</dbReference>
<accession>A0A089WWE7</accession>
<gene>
    <name evidence="1" type="ORF">LK03_20890</name>
</gene>
<dbReference type="InterPro" id="IPR048444">
    <property type="entry name" value="DNMK"/>
</dbReference>
<dbReference type="Proteomes" id="UP000029493">
    <property type="component" value="Chromosome"/>
</dbReference>
<name>A0A089WWE7_9PSED</name>
<proteinExistence type="predicted"/>
<dbReference type="OrthoDB" id="5401711at2"/>
<dbReference type="Pfam" id="PF21448">
    <property type="entry name" value="DNMK"/>
    <property type="match status" value="1"/>
</dbReference>
<organism evidence="1 2">
    <name type="scientific">Pseudomonas cremoricolorata</name>
    <dbReference type="NCBI Taxonomy" id="157783"/>
    <lineage>
        <taxon>Bacteria</taxon>
        <taxon>Pseudomonadati</taxon>
        <taxon>Pseudomonadota</taxon>
        <taxon>Gammaproteobacteria</taxon>
        <taxon>Pseudomonadales</taxon>
        <taxon>Pseudomonadaceae</taxon>
        <taxon>Pseudomonas</taxon>
    </lineage>
</organism>
<sequence>MLLEYPQVAAYALADPLKLGCQALFGLNDEQAWQDPYKELPIDLWGTSPRQMFQRAGTEWMRHDNPDHWLLRADRQLNHPAPPYRCASTEQLASPQAALWLAVQAFWGLSHGQTWSLAGRSERDPYWGKTPHEMFDVLTACVERDIPDYATKRARNPVHEGTRRLTDAAGKSVFVIKDIRYENEAAFWRAHGGVIWHIVRDDAVRVHAHSSELGIERAEGDVVIENNDSLATLQRAVQHAWRQQIERQA</sequence>
<keyword evidence="2" id="KW-1185">Reference proteome</keyword>
<protein>
    <recommendedName>
        <fullName evidence="3">Deoxynucleotide monophosphate kinase</fullName>
    </recommendedName>
</protein>
<dbReference type="InterPro" id="IPR027417">
    <property type="entry name" value="P-loop_NTPase"/>
</dbReference>
<dbReference type="Gene3D" id="3.40.50.300">
    <property type="entry name" value="P-loop containing nucleotide triphosphate hydrolases"/>
    <property type="match status" value="1"/>
</dbReference>
<dbReference type="STRING" id="157783.LK03_20890"/>
<dbReference type="AlphaFoldDB" id="A0A089WWE7"/>
<evidence type="ECO:0008006" key="3">
    <source>
        <dbReference type="Google" id="ProtNLM"/>
    </source>
</evidence>